<dbReference type="AlphaFoldDB" id="A0AAJ0BRV1"/>
<dbReference type="GeneID" id="85315386"/>
<gene>
    <name evidence="1" type="ORF">QBC33DRAFT_603690</name>
</gene>
<dbReference type="RefSeq" id="XP_060278085.1">
    <property type="nucleotide sequence ID" value="XM_060432199.1"/>
</dbReference>
<organism evidence="1 2">
    <name type="scientific">Phialemonium atrogriseum</name>
    <dbReference type="NCBI Taxonomy" id="1093897"/>
    <lineage>
        <taxon>Eukaryota</taxon>
        <taxon>Fungi</taxon>
        <taxon>Dikarya</taxon>
        <taxon>Ascomycota</taxon>
        <taxon>Pezizomycotina</taxon>
        <taxon>Sordariomycetes</taxon>
        <taxon>Sordariomycetidae</taxon>
        <taxon>Cephalothecales</taxon>
        <taxon>Cephalothecaceae</taxon>
        <taxon>Phialemonium</taxon>
    </lineage>
</organism>
<proteinExistence type="predicted"/>
<reference evidence="1" key="1">
    <citation type="submission" date="2023-06" db="EMBL/GenBank/DDBJ databases">
        <title>Genome-scale phylogeny and comparative genomics of the fungal order Sordariales.</title>
        <authorList>
            <consortium name="Lawrence Berkeley National Laboratory"/>
            <person name="Hensen N."/>
            <person name="Bonometti L."/>
            <person name="Westerberg I."/>
            <person name="Brannstrom I.O."/>
            <person name="Guillou S."/>
            <person name="Cros-Aarteil S."/>
            <person name="Calhoun S."/>
            <person name="Haridas S."/>
            <person name="Kuo A."/>
            <person name="Mondo S."/>
            <person name="Pangilinan J."/>
            <person name="Riley R."/>
            <person name="Labutti K."/>
            <person name="Andreopoulos B."/>
            <person name="Lipzen A."/>
            <person name="Chen C."/>
            <person name="Yanf M."/>
            <person name="Daum C."/>
            <person name="Ng V."/>
            <person name="Clum A."/>
            <person name="Steindorff A."/>
            <person name="Ohm R."/>
            <person name="Martin F."/>
            <person name="Silar P."/>
            <person name="Natvig D."/>
            <person name="Lalanne C."/>
            <person name="Gautier V."/>
            <person name="Ament-Velasquez S.L."/>
            <person name="Kruys A."/>
            <person name="Hutchinson M.I."/>
            <person name="Powell A.J."/>
            <person name="Barry K."/>
            <person name="Miller A.N."/>
            <person name="Grigoriev I.V."/>
            <person name="Debuchy R."/>
            <person name="Gladieux P."/>
            <person name="Thoren M.H."/>
            <person name="Johannesson H."/>
        </authorList>
    </citation>
    <scope>NUCLEOTIDE SEQUENCE</scope>
    <source>
        <strain evidence="1">8032-3</strain>
    </source>
</reference>
<dbReference type="EMBL" id="MU839048">
    <property type="protein sequence ID" value="KAK1761872.1"/>
    <property type="molecule type" value="Genomic_DNA"/>
</dbReference>
<evidence type="ECO:0000313" key="1">
    <source>
        <dbReference type="EMBL" id="KAK1761872.1"/>
    </source>
</evidence>
<sequence length="94" mass="10536">MVFPLVKTFLVPIFSSLLSSKRSTHKLDITLKDWHTFGGSGGQSWRGHGPPTANPITNEPALEEEEWWNCLVCSRPQAADETGFNKHINLCLSR</sequence>
<name>A0AAJ0BRV1_9PEZI</name>
<evidence type="ECO:0000313" key="2">
    <source>
        <dbReference type="Proteomes" id="UP001244011"/>
    </source>
</evidence>
<dbReference type="Proteomes" id="UP001244011">
    <property type="component" value="Unassembled WGS sequence"/>
</dbReference>
<accession>A0AAJ0BRV1</accession>
<protein>
    <submittedName>
        <fullName evidence="1">Uncharacterized protein</fullName>
    </submittedName>
</protein>
<comment type="caution">
    <text evidence="1">The sequence shown here is derived from an EMBL/GenBank/DDBJ whole genome shotgun (WGS) entry which is preliminary data.</text>
</comment>
<keyword evidence="2" id="KW-1185">Reference proteome</keyword>